<organism evidence="1 2">
    <name type="scientific">Odoribacter splanchnicus</name>
    <dbReference type="NCBI Taxonomy" id="28118"/>
    <lineage>
        <taxon>Bacteria</taxon>
        <taxon>Pseudomonadati</taxon>
        <taxon>Bacteroidota</taxon>
        <taxon>Bacteroidia</taxon>
        <taxon>Bacteroidales</taxon>
        <taxon>Odoribacteraceae</taxon>
        <taxon>Odoribacter</taxon>
    </lineage>
</organism>
<dbReference type="Proteomes" id="UP000284243">
    <property type="component" value="Unassembled WGS sequence"/>
</dbReference>
<protein>
    <submittedName>
        <fullName evidence="1">Uncharacterized protein</fullName>
    </submittedName>
</protein>
<gene>
    <name evidence="1" type="ORF">DWW57_19620</name>
</gene>
<proteinExistence type="predicted"/>
<reference evidence="1 2" key="1">
    <citation type="submission" date="2018-08" db="EMBL/GenBank/DDBJ databases">
        <title>A genome reference for cultivated species of the human gut microbiota.</title>
        <authorList>
            <person name="Zou Y."/>
            <person name="Xue W."/>
            <person name="Luo G."/>
        </authorList>
    </citation>
    <scope>NUCLEOTIDE SEQUENCE [LARGE SCALE GENOMIC DNA]</scope>
    <source>
        <strain evidence="1 2">AF16-14</strain>
    </source>
</reference>
<comment type="caution">
    <text evidence="1">The sequence shown here is derived from an EMBL/GenBank/DDBJ whole genome shotgun (WGS) entry which is preliminary data.</text>
</comment>
<evidence type="ECO:0000313" key="1">
    <source>
        <dbReference type="EMBL" id="RGU51874.1"/>
    </source>
</evidence>
<evidence type="ECO:0000313" key="2">
    <source>
        <dbReference type="Proteomes" id="UP000284243"/>
    </source>
</evidence>
<feature type="non-terminal residue" evidence="1">
    <location>
        <position position="1"/>
    </location>
</feature>
<dbReference type="EMBL" id="QRYC01000078">
    <property type="protein sequence ID" value="RGU51874.1"/>
    <property type="molecule type" value="Genomic_DNA"/>
</dbReference>
<dbReference type="AlphaFoldDB" id="A0A412TIY2"/>
<sequence>RQIGNIVSIQGYINTARRDGSNWGGIVAVIPNKIQPPRYSVRCSAADWNDDHKYNRGSSFTIYGGSRRIQLYERGMYNVNVELNFTYFV</sequence>
<name>A0A412TIY2_9BACT</name>
<accession>A0A412TIY2</accession>